<keyword evidence="3" id="KW-1185">Reference proteome</keyword>
<reference evidence="2 3" key="1">
    <citation type="submission" date="2015-09" db="EMBL/GenBank/DDBJ databases">
        <title>Genome sequencing project for genomic taxonomy and phylogenomics of Bacillus-like bacteria.</title>
        <authorList>
            <person name="Liu B."/>
            <person name="Wang J."/>
            <person name="Zhu Y."/>
            <person name="Liu G."/>
            <person name="Chen Q."/>
            <person name="Chen Z."/>
            <person name="Lan J."/>
            <person name="Che J."/>
            <person name="Ge C."/>
            <person name="Shi H."/>
            <person name="Pan Z."/>
            <person name="Liu X."/>
        </authorList>
    </citation>
    <scope>NUCLEOTIDE SEQUENCE [LARGE SCALE GENOMIC DNA]</scope>
    <source>
        <strain evidence="2 3">DSM 8552</strain>
    </source>
</reference>
<feature type="compositionally biased region" description="Low complexity" evidence="1">
    <location>
        <begin position="199"/>
        <end position="226"/>
    </location>
</feature>
<feature type="region of interest" description="Disordered" evidence="1">
    <location>
        <begin position="174"/>
        <end position="268"/>
    </location>
</feature>
<feature type="compositionally biased region" description="Polar residues" evidence="1">
    <location>
        <begin position="240"/>
        <end position="258"/>
    </location>
</feature>
<organism evidence="2 3">
    <name type="scientific">Brevibacillus choshinensis</name>
    <dbReference type="NCBI Taxonomy" id="54911"/>
    <lineage>
        <taxon>Bacteria</taxon>
        <taxon>Bacillati</taxon>
        <taxon>Bacillota</taxon>
        <taxon>Bacilli</taxon>
        <taxon>Bacillales</taxon>
        <taxon>Paenibacillaceae</taxon>
        <taxon>Brevibacillus</taxon>
    </lineage>
</organism>
<evidence type="ECO:0000313" key="3">
    <source>
        <dbReference type="Proteomes" id="UP000051063"/>
    </source>
</evidence>
<feature type="compositionally biased region" description="Pro residues" evidence="1">
    <location>
        <begin position="186"/>
        <end position="198"/>
    </location>
</feature>
<accession>A0ABR5MZI6</accession>
<evidence type="ECO:0000313" key="2">
    <source>
        <dbReference type="EMBL" id="KQL43467.1"/>
    </source>
</evidence>
<comment type="caution">
    <text evidence="2">The sequence shown here is derived from an EMBL/GenBank/DDBJ whole genome shotgun (WGS) entry which is preliminary data.</text>
</comment>
<dbReference type="Proteomes" id="UP000051063">
    <property type="component" value="Unassembled WGS sequence"/>
</dbReference>
<dbReference type="RefSeq" id="WP_055748004.1">
    <property type="nucleotide sequence ID" value="NZ_LJJB01000015.1"/>
</dbReference>
<name>A0ABR5MZI6_BRECH</name>
<protein>
    <submittedName>
        <fullName evidence="2">Uncharacterized protein</fullName>
    </submittedName>
</protein>
<dbReference type="EMBL" id="LJJB01000015">
    <property type="protein sequence ID" value="KQL43467.1"/>
    <property type="molecule type" value="Genomic_DNA"/>
</dbReference>
<evidence type="ECO:0000256" key="1">
    <source>
        <dbReference type="SAM" id="MobiDB-lite"/>
    </source>
</evidence>
<proteinExistence type="predicted"/>
<gene>
    <name evidence="2" type="ORF">AN963_28875</name>
</gene>
<sequence length="268" mass="28299">MKRLAMGLMAATLVLNIVPLDGTLSFLTSEKKQVSPVSTGTNEDVFVTETEEIVLKTKVEKRIKITRTVNADGSSSESKDSKLAVMEGSQVISFTPQRSHLDLDVENITLTGEAASEVIVERVEAEKGIAFRITHSRKSAWDKRKSETEKGELRVTALGGFYALTIPLTISTSYRESTDVTEEAAPNPPSTPTTPDTPAPGGNTTEPAQPPSTGSETPTTPSTDPSGPAPPSPQDPGTDSPVTNPQEGTPSGSPSTQVDPPASDTARL</sequence>